<dbReference type="InterPro" id="IPR026907">
    <property type="entry name" value="GCIP-like"/>
</dbReference>
<dbReference type="Proteomes" id="UP000799779">
    <property type="component" value="Unassembled WGS sequence"/>
</dbReference>
<name>A0A6A5WYJ9_9PLEO</name>
<dbReference type="PANTHER" id="PTHR15492">
    <property type="entry name" value="CYCLIN D1-BINDING PROTEIN 1"/>
    <property type="match status" value="1"/>
</dbReference>
<dbReference type="EMBL" id="ML977558">
    <property type="protein sequence ID" value="KAF2006913.1"/>
    <property type="molecule type" value="Genomic_DNA"/>
</dbReference>
<proteinExistence type="predicted"/>
<accession>A0A6A5WYJ9</accession>
<feature type="domain" description="Cyclin-D1-binding protein 1-like N-terminal" evidence="2">
    <location>
        <begin position="62"/>
        <end position="224"/>
    </location>
</feature>
<reference evidence="3" key="1">
    <citation type="journal article" date="2020" name="Stud. Mycol.">
        <title>101 Dothideomycetes genomes: a test case for predicting lifestyles and emergence of pathogens.</title>
        <authorList>
            <person name="Haridas S."/>
            <person name="Albert R."/>
            <person name="Binder M."/>
            <person name="Bloem J."/>
            <person name="Labutti K."/>
            <person name="Salamov A."/>
            <person name="Andreopoulos B."/>
            <person name="Baker S."/>
            <person name="Barry K."/>
            <person name="Bills G."/>
            <person name="Bluhm B."/>
            <person name="Cannon C."/>
            <person name="Castanera R."/>
            <person name="Culley D."/>
            <person name="Daum C."/>
            <person name="Ezra D."/>
            <person name="Gonzalez J."/>
            <person name="Henrissat B."/>
            <person name="Kuo A."/>
            <person name="Liang C."/>
            <person name="Lipzen A."/>
            <person name="Lutzoni F."/>
            <person name="Magnuson J."/>
            <person name="Mondo S."/>
            <person name="Nolan M."/>
            <person name="Ohm R."/>
            <person name="Pangilinan J."/>
            <person name="Park H.-J."/>
            <person name="Ramirez L."/>
            <person name="Alfaro M."/>
            <person name="Sun H."/>
            <person name="Tritt A."/>
            <person name="Yoshinaga Y."/>
            <person name="Zwiers L.-H."/>
            <person name="Turgeon B."/>
            <person name="Goodwin S."/>
            <person name="Spatafora J."/>
            <person name="Crous P."/>
            <person name="Grigoriev I."/>
        </authorList>
    </citation>
    <scope>NUCLEOTIDE SEQUENCE</scope>
    <source>
        <strain evidence="3">CBS 123094</strain>
    </source>
</reference>
<dbReference type="Pfam" id="PF13324">
    <property type="entry name" value="GCIP_N"/>
    <property type="match status" value="1"/>
</dbReference>
<feature type="compositionally biased region" description="Acidic residues" evidence="1">
    <location>
        <begin position="222"/>
        <end position="241"/>
    </location>
</feature>
<evidence type="ECO:0000256" key="1">
    <source>
        <dbReference type="SAM" id="MobiDB-lite"/>
    </source>
</evidence>
<keyword evidence="4" id="KW-1185">Reference proteome</keyword>
<evidence type="ECO:0000313" key="4">
    <source>
        <dbReference type="Proteomes" id="UP000799779"/>
    </source>
</evidence>
<evidence type="ECO:0000313" key="3">
    <source>
        <dbReference type="EMBL" id="KAF2006913.1"/>
    </source>
</evidence>
<evidence type="ECO:0000259" key="2">
    <source>
        <dbReference type="Pfam" id="PF13324"/>
    </source>
</evidence>
<sequence>MAPKSKPNPDRDLHALIDVAKTTQTLLTHYQSSLTLSQTSSDSVTPSSTSETPPNPLDVIKATTTLLRSHTTTLSLLLLTPPLTATAISKKLGDVGAGVLSSMIAAALTAPQAGQKDELGTLLRTELRVQVKRVLGTWSDIPALVLRFAERRERDIKIGKAKDEGPSESDKQNVLSSTGVVWEACDDLLKICNNGVVGLVVKKAEEWRGTLKDAVEELKEWGEDEEDDDDDEAEGSDNEFKDEDDIFAAANKLGKGDKELKALLDISLKKLKLVGTLYQALIKRRLKVFPKSFPPANSTNGDASEKPLDSMEKLEKLMDILKSIPDTVDDLASGFYDLDEEEAKETLEKCCREAKSAAALVKQSWAGQDDEFTAWSEKWVSALEAS</sequence>
<feature type="compositionally biased region" description="Low complexity" evidence="1">
    <location>
        <begin position="37"/>
        <end position="52"/>
    </location>
</feature>
<dbReference type="AlphaFoldDB" id="A0A6A5WYJ9"/>
<protein>
    <recommendedName>
        <fullName evidence="2">Cyclin-D1-binding protein 1-like N-terminal domain-containing protein</fullName>
    </recommendedName>
</protein>
<dbReference type="Gene3D" id="1.20.1410.10">
    <property type="entry name" value="I/LWEQ domain"/>
    <property type="match status" value="1"/>
</dbReference>
<dbReference type="OrthoDB" id="4088536at2759"/>
<feature type="region of interest" description="Disordered" evidence="1">
    <location>
        <begin position="37"/>
        <end position="57"/>
    </location>
</feature>
<dbReference type="GO" id="GO:0005634">
    <property type="term" value="C:nucleus"/>
    <property type="evidence" value="ECO:0007669"/>
    <property type="project" value="TreeGrafter"/>
</dbReference>
<dbReference type="InterPro" id="IPR049317">
    <property type="entry name" value="GCIP-like_N"/>
</dbReference>
<gene>
    <name evidence="3" type="ORF">P154DRAFT_178525</name>
</gene>
<dbReference type="PANTHER" id="PTHR15492:SF1">
    <property type="entry name" value="CYCLIN-D1-BINDING PROTEIN 1"/>
    <property type="match status" value="1"/>
</dbReference>
<feature type="region of interest" description="Disordered" evidence="1">
    <location>
        <begin position="219"/>
        <end position="241"/>
    </location>
</feature>
<organism evidence="3 4">
    <name type="scientific">Amniculicola lignicola CBS 123094</name>
    <dbReference type="NCBI Taxonomy" id="1392246"/>
    <lineage>
        <taxon>Eukaryota</taxon>
        <taxon>Fungi</taxon>
        <taxon>Dikarya</taxon>
        <taxon>Ascomycota</taxon>
        <taxon>Pezizomycotina</taxon>
        <taxon>Dothideomycetes</taxon>
        <taxon>Pleosporomycetidae</taxon>
        <taxon>Pleosporales</taxon>
        <taxon>Amniculicolaceae</taxon>
        <taxon>Amniculicola</taxon>
    </lineage>
</organism>